<name>A0A1M5RDS6_9FIRM</name>
<evidence type="ECO:0000256" key="2">
    <source>
        <dbReference type="ARBA" id="ARBA00015195"/>
    </source>
</evidence>
<organism evidence="11 12">
    <name type="scientific">Tepidibacter thalassicus DSM 15285</name>
    <dbReference type="NCBI Taxonomy" id="1123350"/>
    <lineage>
        <taxon>Bacteria</taxon>
        <taxon>Bacillati</taxon>
        <taxon>Bacillota</taxon>
        <taxon>Clostridia</taxon>
        <taxon>Peptostreptococcales</taxon>
        <taxon>Peptostreptococcaceae</taxon>
        <taxon>Tepidibacter</taxon>
    </lineage>
</organism>
<dbReference type="PANTHER" id="PTHR34981:SF1">
    <property type="entry name" value="CELL DIVISION PROTEIN ZAPA"/>
    <property type="match status" value="1"/>
</dbReference>
<evidence type="ECO:0000256" key="5">
    <source>
        <dbReference type="ARBA" id="ARBA00023210"/>
    </source>
</evidence>
<sequence>MNKVTVKINGQEYNMVGEESKEYLFKVADYVDGKMEEIAKANPRLSTAMAAVLTSLNIADELFKCSYELDEVTSKYKQPLQDLEDVTTVLEELKNSIQIKDSKIQELQAQLEKYIEEITKLKKEKEKLEKLVKEKEEKLAEAEEIANDFQNRLYDMQMRIVEMEKKE</sequence>
<dbReference type="GO" id="GO:0000917">
    <property type="term" value="P:division septum assembly"/>
    <property type="evidence" value="ECO:0007669"/>
    <property type="project" value="UniProtKB-KW"/>
</dbReference>
<dbReference type="OrthoDB" id="1711036at2"/>
<comment type="subcellular location">
    <subcellularLocation>
        <location evidence="1">Cytoplasm</location>
    </subcellularLocation>
</comment>
<accession>A0A1M5RDS6</accession>
<keyword evidence="10" id="KW-0175">Coiled coil</keyword>
<dbReference type="SUPFAM" id="SSF102829">
    <property type="entry name" value="Cell division protein ZapA-like"/>
    <property type="match status" value="1"/>
</dbReference>
<dbReference type="EMBL" id="FQXH01000012">
    <property type="protein sequence ID" value="SHH24358.1"/>
    <property type="molecule type" value="Genomic_DNA"/>
</dbReference>
<dbReference type="Pfam" id="PF05164">
    <property type="entry name" value="ZapA"/>
    <property type="match status" value="1"/>
</dbReference>
<dbReference type="RefSeq" id="WP_072724882.1">
    <property type="nucleotide sequence ID" value="NZ_FQXH01000012.1"/>
</dbReference>
<comment type="function">
    <text evidence="7">Activator of cell division through the inhibition of FtsZ GTPase activity, therefore promoting FtsZ assembly into bundles of protofilaments necessary for the formation of the division Z ring. It is recruited early at mid-cell but it is not essential for cell division.</text>
</comment>
<dbReference type="GO" id="GO:0043093">
    <property type="term" value="P:FtsZ-dependent cytokinesis"/>
    <property type="evidence" value="ECO:0007669"/>
    <property type="project" value="TreeGrafter"/>
</dbReference>
<dbReference type="InterPro" id="IPR036192">
    <property type="entry name" value="Cell_div_ZapA-like_sf"/>
</dbReference>
<keyword evidence="12" id="KW-1185">Reference proteome</keyword>
<feature type="coiled-coil region" evidence="10">
    <location>
        <begin position="90"/>
        <end position="152"/>
    </location>
</feature>
<keyword evidence="4 11" id="KW-0132">Cell division</keyword>
<reference evidence="12" key="1">
    <citation type="submission" date="2016-11" db="EMBL/GenBank/DDBJ databases">
        <authorList>
            <person name="Varghese N."/>
            <person name="Submissions S."/>
        </authorList>
    </citation>
    <scope>NUCLEOTIDE SEQUENCE [LARGE SCALE GENOMIC DNA]</scope>
    <source>
        <strain evidence="12">DSM 15285</strain>
    </source>
</reference>
<evidence type="ECO:0000256" key="1">
    <source>
        <dbReference type="ARBA" id="ARBA00004496"/>
    </source>
</evidence>
<evidence type="ECO:0000256" key="4">
    <source>
        <dbReference type="ARBA" id="ARBA00022618"/>
    </source>
</evidence>
<dbReference type="SUPFAM" id="SSF57997">
    <property type="entry name" value="Tropomyosin"/>
    <property type="match status" value="1"/>
</dbReference>
<dbReference type="GO" id="GO:0005829">
    <property type="term" value="C:cytosol"/>
    <property type="evidence" value="ECO:0007669"/>
    <property type="project" value="TreeGrafter"/>
</dbReference>
<evidence type="ECO:0000256" key="8">
    <source>
        <dbReference type="ARBA" id="ARBA00026068"/>
    </source>
</evidence>
<dbReference type="InterPro" id="IPR007838">
    <property type="entry name" value="Cell_div_ZapA-like"/>
</dbReference>
<comment type="subunit">
    <text evidence="8">Homodimer. Interacts with FtsZ.</text>
</comment>
<proteinExistence type="predicted"/>
<gene>
    <name evidence="11" type="ORF">SAMN02744040_01330</name>
</gene>
<evidence type="ECO:0000256" key="7">
    <source>
        <dbReference type="ARBA" id="ARBA00024910"/>
    </source>
</evidence>
<dbReference type="GO" id="GO:0000921">
    <property type="term" value="P:septin ring assembly"/>
    <property type="evidence" value="ECO:0007669"/>
    <property type="project" value="TreeGrafter"/>
</dbReference>
<evidence type="ECO:0000256" key="9">
    <source>
        <dbReference type="ARBA" id="ARBA00033158"/>
    </source>
</evidence>
<dbReference type="STRING" id="1123350.SAMN02744040_01330"/>
<evidence type="ECO:0000256" key="6">
    <source>
        <dbReference type="ARBA" id="ARBA00023306"/>
    </source>
</evidence>
<dbReference type="GO" id="GO:0030428">
    <property type="term" value="C:cell septum"/>
    <property type="evidence" value="ECO:0007669"/>
    <property type="project" value="TreeGrafter"/>
</dbReference>
<dbReference type="AlphaFoldDB" id="A0A1M5RDS6"/>
<dbReference type="PANTHER" id="PTHR34981">
    <property type="entry name" value="CELL DIVISION PROTEIN ZAPA"/>
    <property type="match status" value="1"/>
</dbReference>
<protein>
    <recommendedName>
        <fullName evidence="2">Cell division protein ZapA</fullName>
    </recommendedName>
    <alternativeName>
        <fullName evidence="9">Z ring-associated protein ZapA</fullName>
    </alternativeName>
</protein>
<dbReference type="Proteomes" id="UP000242520">
    <property type="component" value="Unassembled WGS sequence"/>
</dbReference>
<dbReference type="Gene3D" id="6.10.250.790">
    <property type="match status" value="1"/>
</dbReference>
<keyword evidence="3" id="KW-0963">Cytoplasm</keyword>
<evidence type="ECO:0000256" key="3">
    <source>
        <dbReference type="ARBA" id="ARBA00022490"/>
    </source>
</evidence>
<evidence type="ECO:0000256" key="10">
    <source>
        <dbReference type="SAM" id="Coils"/>
    </source>
</evidence>
<keyword evidence="6" id="KW-0131">Cell cycle</keyword>
<dbReference type="GO" id="GO:0032153">
    <property type="term" value="C:cell division site"/>
    <property type="evidence" value="ECO:0007669"/>
    <property type="project" value="TreeGrafter"/>
</dbReference>
<keyword evidence="5" id="KW-0717">Septation</keyword>
<dbReference type="InterPro" id="IPR053712">
    <property type="entry name" value="Bac_CellDiv_Activator"/>
</dbReference>
<evidence type="ECO:0000313" key="12">
    <source>
        <dbReference type="Proteomes" id="UP000242520"/>
    </source>
</evidence>
<evidence type="ECO:0000313" key="11">
    <source>
        <dbReference type="EMBL" id="SHH24358.1"/>
    </source>
</evidence>